<accession>A0AAE3HWG7</accession>
<keyword evidence="4" id="KW-0347">Helicase</keyword>
<organism evidence="4 5">
    <name type="scientific">Candidatus Berkiella aquae</name>
    <dbReference type="NCBI Taxonomy" id="295108"/>
    <lineage>
        <taxon>Bacteria</taxon>
        <taxon>Pseudomonadati</taxon>
        <taxon>Pseudomonadota</taxon>
        <taxon>Gammaproteobacteria</taxon>
        <taxon>Candidatus Berkiellales</taxon>
        <taxon>Candidatus Berkiellaceae</taxon>
        <taxon>Candidatus Berkiella</taxon>
    </lineage>
</organism>
<dbReference type="GO" id="GO:0004386">
    <property type="term" value="F:helicase activity"/>
    <property type="evidence" value="ECO:0007669"/>
    <property type="project" value="UniProtKB-KW"/>
</dbReference>
<keyword evidence="4" id="KW-0067">ATP-binding</keyword>
<dbReference type="InterPro" id="IPR002110">
    <property type="entry name" value="Ankyrin_rpt"/>
</dbReference>
<dbReference type="InterPro" id="IPR027417">
    <property type="entry name" value="P-loop_NTPase"/>
</dbReference>
<reference evidence="4" key="2">
    <citation type="submission" date="2021-06" db="EMBL/GenBank/DDBJ databases">
        <title>Genomic Description and Analysis of Intracellular Bacteria, Candidatus Berkiella cookevillensis and Candidatus Berkiella aquae.</title>
        <authorList>
            <person name="Kidane D.T."/>
            <person name="Mehari Y.T."/>
            <person name="Rice F.C."/>
            <person name="Arivett B.A."/>
            <person name="Farone A.L."/>
            <person name="Berk S.G."/>
            <person name="Farone M.B."/>
        </authorList>
    </citation>
    <scope>NUCLEOTIDE SEQUENCE</scope>
    <source>
        <strain evidence="4">HT99</strain>
    </source>
</reference>
<dbReference type="Pfam" id="PF04851">
    <property type="entry name" value="ResIII"/>
    <property type="match status" value="1"/>
</dbReference>
<keyword evidence="5" id="KW-1185">Reference proteome</keyword>
<keyword evidence="4" id="KW-0547">Nucleotide-binding</keyword>
<dbReference type="PANTHER" id="PTHR47396:SF1">
    <property type="entry name" value="ATP-DEPENDENT HELICASE IRC3-RELATED"/>
    <property type="match status" value="1"/>
</dbReference>
<dbReference type="SUPFAM" id="SSF52540">
    <property type="entry name" value="P-loop containing nucleoside triphosphate hydrolases"/>
    <property type="match status" value="1"/>
</dbReference>
<evidence type="ECO:0000259" key="3">
    <source>
        <dbReference type="PROSITE" id="PS51194"/>
    </source>
</evidence>
<dbReference type="EMBL" id="LKAJ02000001">
    <property type="protein sequence ID" value="MCS5711674.1"/>
    <property type="molecule type" value="Genomic_DNA"/>
</dbReference>
<reference evidence="4" key="1">
    <citation type="journal article" date="2016" name="Genome Announc.">
        <title>Draft Genome Sequences of Two Novel Amoeba-Resistant Intranuclear Bacteria, 'Candidatus Berkiella cookevillensis' and 'Candidatus Berkiella aquae'.</title>
        <authorList>
            <person name="Mehari Y.T."/>
            <person name="Arivett B.A."/>
            <person name="Farone A.L."/>
            <person name="Gunderson J.H."/>
            <person name="Farone M.B."/>
        </authorList>
    </citation>
    <scope>NUCLEOTIDE SEQUENCE</scope>
    <source>
        <strain evidence="4">HT99</strain>
    </source>
</reference>
<dbReference type="GO" id="GO:0005829">
    <property type="term" value="C:cytosol"/>
    <property type="evidence" value="ECO:0007669"/>
    <property type="project" value="TreeGrafter"/>
</dbReference>
<dbReference type="PROSITE" id="PS51194">
    <property type="entry name" value="HELICASE_CTER"/>
    <property type="match status" value="1"/>
</dbReference>
<dbReference type="RefSeq" id="WP_259566211.1">
    <property type="nucleotide sequence ID" value="NZ_LKAJ02000001.1"/>
</dbReference>
<dbReference type="Gene3D" id="1.25.40.20">
    <property type="entry name" value="Ankyrin repeat-containing domain"/>
    <property type="match status" value="2"/>
</dbReference>
<dbReference type="InterPro" id="IPR050742">
    <property type="entry name" value="Helicase_Restrict-Modif_Enz"/>
</dbReference>
<feature type="domain" description="Helicase C-terminal" evidence="3">
    <location>
        <begin position="1632"/>
        <end position="1789"/>
    </location>
</feature>
<dbReference type="SUPFAM" id="SSF48403">
    <property type="entry name" value="Ankyrin repeat"/>
    <property type="match status" value="1"/>
</dbReference>
<dbReference type="PANTHER" id="PTHR47396">
    <property type="entry name" value="TYPE I RESTRICTION ENZYME ECOKI R PROTEIN"/>
    <property type="match status" value="1"/>
</dbReference>
<dbReference type="GO" id="GO:0005524">
    <property type="term" value="F:ATP binding"/>
    <property type="evidence" value="ECO:0007669"/>
    <property type="project" value="InterPro"/>
</dbReference>
<keyword evidence="4" id="KW-0378">Hydrolase</keyword>
<dbReference type="SMART" id="SM00248">
    <property type="entry name" value="ANK"/>
    <property type="match status" value="7"/>
</dbReference>
<feature type="domain" description="Helicase ATP-binding" evidence="2">
    <location>
        <begin position="1419"/>
        <end position="1588"/>
    </location>
</feature>
<dbReference type="GO" id="GO:0003677">
    <property type="term" value="F:DNA binding"/>
    <property type="evidence" value="ECO:0007669"/>
    <property type="project" value="InterPro"/>
</dbReference>
<name>A0AAE3HWG7_9GAMM</name>
<feature type="region of interest" description="Disordered" evidence="1">
    <location>
        <begin position="1"/>
        <end position="33"/>
    </location>
</feature>
<sequence length="1908" mass="217127">MSNNGPSNHKRYLPETDRQPSNQRDKKPKQQINRSKGGYAIFNMIKKISIVPSRTSANRLIPELLDTIRHYPQNLAEITSGHTFLDNALTYPILCNEDKQLAVQISEILFDCLIVRMKATFSERQFNTILAQKNPDQFGILQRAISSGSQHVVSKVIALLTEKNRESILLDNLSTPTFDGFLPLQQAYLTGNRVIIKMIHELLNQYPNFLNENLKNITFSGFSILATIIKAGTTEDVDEMIHILSTSEYQDALKCNLQNLTYDKFSILQVAIRSGSLIKVESVIKLLLRPENKDILRTTLKNKTADSFTTLLCSFASDSPEIIKKVIELFNQSGNEDLIKVNIECTNTQNDNFLQLAIYTKNPTIVQIAIDVLNEQDDDFLTRCLSNRTNKGYMILQDAIRTGNQSIMTLVTNLLLRPKLEKILAENLTNKINSGFYCMNDAIKSDAPEVLEAYIKLSEKHLSQKKWQELLLVQTEKDANYLQLAVFVGNPLLVELYVQAIHRAFGEESVNILRKMTNEMTVAFTPRTIKAMDIIKPYFNNSRVQNIERTPVYVRPTLRLPRLFNDACKAESEKEYKQILSNIKKEIAKNPQELVSFSQDKNWSHFNMVLMHVSKGQHDKLFAAKIVNELFNLLWEETNQRFPEKIEIILSAKKEDGRNLLCHAVGLPFEDIVKFLIEVYSQQGRETLLKETLVSKSLLGLRILQSTIISQSNANVEAILKLLEKFPEALSKNLGNVSTEGYMPVHEAVRGGFTPILKNLLSVLTRPPFHALLDVNLRNQTGHGFTLLTDVLKSGNVENVNLIIEHSEKYMDREAWKRRLKDTTHSGHNCLHHATNFCNIQVAQRLVDSIIDAFGNEASKTLDSLMNSRNKFRKEHDYKALHGYIKQRLDSNKKAHEKGADSSIRKHNEDLAQTPIAPSLPWRLEQVETSLSPTVEVENVIVNSENRLPEFDQAKLSSDDEKEMVIDHENDSEDLSNLKNKHHQIEEMPEIDVDDEIDDSEDVQLNQNEAIVSPCAGIDPKYLGGVLPALPQPETNDQTIENDASAITYLHEYELTPFKLLTKSKEDANSLQISLNLPEFHAEFYSERLLGDNEQVTFVLAGRKEEALLPRPIRGRCILVLTQEEHQHFENKLPQGYDALVIKAIQSDSHGRYQHLHKPTARRLGLFLFAHHMNLLTFMMIDDNIKKIKANCRNPGWDNFYELMKNQLDKLYCVSVRTDFNKTPKPGELGSKMFMIDMQALKERIPNLKNIFALFPIAANECHWGEDYWMQLAFYVIANFESQGYEILDKALITLQRSKSNQNAFANTGARARLFDSIDIQALQKMGLDEGRWVEVTHSLLNDIISENINRYQKRKKEIEKADLQIKHALANQITQLPIQSNEPQDVEGEFIQRYQSFIKTTRFKRGVFRHYQLSAMGAISKVTNNHNRLILATGAGKTYLQCELMRMAYHTAKAGEHIIVVTPHIELVNQFYNDFIEFNKNNSSTNRELQIPQEAIIKVCSHKQSCHVKTILMNDNIDNQKSVLIFCSDSLEKFVEEMNYQLPHVPLILLDEYHYYPSTVEDLINNLSAGSLIIGATATPPESDRLITAYRYTRAQGVKEKYLAPVIADSLSMSFSKENVAILIPALPTILQTQNHPNFREKQKLKDSKGIIYLPSIADCEQALAVLKEAGITAFCIHSKNTKHKAELEAFLENDDPGVLLAVKMLRIGFNAKDLGWTIIAQNAKAKEHASRSNIEQMIGRVMRLNGDKVGYVLCFKDVLAEVVKPLLASQPITQKVNPDYLAQNNVYFAKGNTWKICDVANEKKFNELMKRTSLFKRKFSITSEVVPKFQMESALTTHNEADEADDSDFLTMIYFGVKSIPLVHAFESSKASKGRLAAIIEEIIGDEIVPWTLSDSTNEHKASVRK</sequence>
<dbReference type="InterPro" id="IPR006935">
    <property type="entry name" value="Helicase/UvrB_N"/>
</dbReference>
<comment type="caution">
    <text evidence="4">The sequence shown here is derived from an EMBL/GenBank/DDBJ whole genome shotgun (WGS) entry which is preliminary data.</text>
</comment>
<dbReference type="Gene3D" id="3.40.50.300">
    <property type="entry name" value="P-loop containing nucleotide triphosphate hydrolases"/>
    <property type="match status" value="2"/>
</dbReference>
<gene>
    <name evidence="4" type="ORF">HT99x_009525</name>
</gene>
<dbReference type="SMART" id="SM00490">
    <property type="entry name" value="HELICc"/>
    <property type="match status" value="1"/>
</dbReference>
<evidence type="ECO:0000259" key="2">
    <source>
        <dbReference type="PROSITE" id="PS51192"/>
    </source>
</evidence>
<dbReference type="GO" id="GO:0016787">
    <property type="term" value="F:hydrolase activity"/>
    <property type="evidence" value="ECO:0007669"/>
    <property type="project" value="InterPro"/>
</dbReference>
<protein>
    <submittedName>
        <fullName evidence="4">DEAD/DEAH box helicase family protein</fullName>
    </submittedName>
</protein>
<dbReference type="SMART" id="SM00487">
    <property type="entry name" value="DEXDc"/>
    <property type="match status" value="1"/>
</dbReference>
<dbReference type="InterPro" id="IPR036770">
    <property type="entry name" value="Ankyrin_rpt-contain_sf"/>
</dbReference>
<dbReference type="InterPro" id="IPR001650">
    <property type="entry name" value="Helicase_C-like"/>
</dbReference>
<evidence type="ECO:0000313" key="5">
    <source>
        <dbReference type="Proteomes" id="UP000051497"/>
    </source>
</evidence>
<dbReference type="PROSITE" id="PS51192">
    <property type="entry name" value="HELICASE_ATP_BIND_1"/>
    <property type="match status" value="1"/>
</dbReference>
<evidence type="ECO:0000256" key="1">
    <source>
        <dbReference type="SAM" id="MobiDB-lite"/>
    </source>
</evidence>
<evidence type="ECO:0000313" key="4">
    <source>
        <dbReference type="EMBL" id="MCS5711674.1"/>
    </source>
</evidence>
<dbReference type="Proteomes" id="UP000051497">
    <property type="component" value="Unassembled WGS sequence"/>
</dbReference>
<dbReference type="Pfam" id="PF00271">
    <property type="entry name" value="Helicase_C"/>
    <property type="match status" value="1"/>
</dbReference>
<dbReference type="InterPro" id="IPR014001">
    <property type="entry name" value="Helicase_ATP-bd"/>
</dbReference>
<feature type="region of interest" description="Disordered" evidence="1">
    <location>
        <begin position="889"/>
        <end position="908"/>
    </location>
</feature>
<proteinExistence type="predicted"/>